<dbReference type="EMBL" id="JAGTJS010000020">
    <property type="protein sequence ID" value="KAH7240393.1"/>
    <property type="molecule type" value="Genomic_DNA"/>
</dbReference>
<dbReference type="EC" id="1.2.1.27" evidence="2"/>
<dbReference type="PANTHER" id="PTHR43866:SF3">
    <property type="entry name" value="METHYLMALONATE-SEMIALDEHYDE DEHYDROGENASE [ACYLATING], MITOCHONDRIAL"/>
    <property type="match status" value="1"/>
</dbReference>
<dbReference type="Pfam" id="PF00171">
    <property type="entry name" value="Aldedh"/>
    <property type="match status" value="1"/>
</dbReference>
<dbReference type="OrthoDB" id="310895at2759"/>
<keyword evidence="3" id="KW-0560">Oxidoreductase</keyword>
<proteinExistence type="inferred from homology"/>
<dbReference type="FunFam" id="3.40.309.10:FF:000002">
    <property type="entry name" value="Methylmalonate-semialdehyde dehydrogenase (Acylating)"/>
    <property type="match status" value="1"/>
</dbReference>
<evidence type="ECO:0000256" key="4">
    <source>
        <dbReference type="ARBA" id="ARBA00023027"/>
    </source>
</evidence>
<comment type="similarity">
    <text evidence="1">Belongs to the aldehyde dehydrogenase family.</text>
</comment>
<accession>A0A9P9GIX0</accession>
<dbReference type="InterPro" id="IPR016163">
    <property type="entry name" value="Ald_DH_C"/>
</dbReference>
<evidence type="ECO:0000256" key="2">
    <source>
        <dbReference type="ARBA" id="ARBA00013048"/>
    </source>
</evidence>
<dbReference type="GO" id="GO:0006574">
    <property type="term" value="P:L-valine catabolic process"/>
    <property type="evidence" value="ECO:0007669"/>
    <property type="project" value="TreeGrafter"/>
</dbReference>
<evidence type="ECO:0000313" key="7">
    <source>
        <dbReference type="Proteomes" id="UP000736672"/>
    </source>
</evidence>
<keyword evidence="4" id="KW-0520">NAD</keyword>
<name>A0A9P9GIX0_FUSSL</name>
<dbReference type="Gene3D" id="3.40.309.10">
    <property type="entry name" value="Aldehyde Dehydrogenase, Chain A, domain 2"/>
    <property type="match status" value="1"/>
</dbReference>
<dbReference type="NCBIfam" id="TIGR01722">
    <property type="entry name" value="MMSDH"/>
    <property type="match status" value="1"/>
</dbReference>
<evidence type="ECO:0000313" key="6">
    <source>
        <dbReference type="EMBL" id="KAH7240393.1"/>
    </source>
</evidence>
<dbReference type="InterPro" id="IPR016162">
    <property type="entry name" value="Ald_DH_N"/>
</dbReference>
<evidence type="ECO:0000259" key="5">
    <source>
        <dbReference type="Pfam" id="PF00171"/>
    </source>
</evidence>
<dbReference type="PROSITE" id="PS00070">
    <property type="entry name" value="ALDEHYDE_DEHYDR_CYS"/>
    <property type="match status" value="1"/>
</dbReference>
<dbReference type="PANTHER" id="PTHR43866">
    <property type="entry name" value="MALONATE-SEMIALDEHYDE DEHYDROGENASE"/>
    <property type="match status" value="1"/>
</dbReference>
<dbReference type="InterPro" id="IPR016161">
    <property type="entry name" value="Ald_DH/histidinol_DH"/>
</dbReference>
<comment type="caution">
    <text evidence="6">The sequence shown here is derived from an EMBL/GenBank/DDBJ whole genome shotgun (WGS) entry which is preliminary data.</text>
</comment>
<organism evidence="6 7">
    <name type="scientific">Fusarium solani</name>
    <name type="common">Filamentous fungus</name>
    <dbReference type="NCBI Taxonomy" id="169388"/>
    <lineage>
        <taxon>Eukaryota</taxon>
        <taxon>Fungi</taxon>
        <taxon>Dikarya</taxon>
        <taxon>Ascomycota</taxon>
        <taxon>Pezizomycotina</taxon>
        <taxon>Sordariomycetes</taxon>
        <taxon>Hypocreomycetidae</taxon>
        <taxon>Hypocreales</taxon>
        <taxon>Nectriaceae</taxon>
        <taxon>Fusarium</taxon>
        <taxon>Fusarium solani species complex</taxon>
    </lineage>
</organism>
<evidence type="ECO:0000256" key="1">
    <source>
        <dbReference type="ARBA" id="ARBA00009986"/>
    </source>
</evidence>
<evidence type="ECO:0000256" key="3">
    <source>
        <dbReference type="ARBA" id="ARBA00023002"/>
    </source>
</evidence>
<dbReference type="InterPro" id="IPR015590">
    <property type="entry name" value="Aldehyde_DH_dom"/>
</dbReference>
<dbReference type="GO" id="GO:0004491">
    <property type="term" value="F:methylmalonate-semialdehyde dehydrogenase (acylating, NAD) activity"/>
    <property type="evidence" value="ECO:0007669"/>
    <property type="project" value="UniProtKB-EC"/>
</dbReference>
<gene>
    <name evidence="6" type="ORF">B0J15DRAFT_404928</name>
</gene>
<dbReference type="Gene3D" id="3.40.605.10">
    <property type="entry name" value="Aldehyde Dehydrogenase, Chain A, domain 1"/>
    <property type="match status" value="1"/>
</dbReference>
<reference evidence="6" key="1">
    <citation type="journal article" date="2021" name="Nat. Commun.">
        <title>Genetic determinants of endophytism in the Arabidopsis root mycobiome.</title>
        <authorList>
            <person name="Mesny F."/>
            <person name="Miyauchi S."/>
            <person name="Thiergart T."/>
            <person name="Pickel B."/>
            <person name="Atanasova L."/>
            <person name="Karlsson M."/>
            <person name="Huettel B."/>
            <person name="Barry K.W."/>
            <person name="Haridas S."/>
            <person name="Chen C."/>
            <person name="Bauer D."/>
            <person name="Andreopoulos W."/>
            <person name="Pangilinan J."/>
            <person name="LaButti K."/>
            <person name="Riley R."/>
            <person name="Lipzen A."/>
            <person name="Clum A."/>
            <person name="Drula E."/>
            <person name="Henrissat B."/>
            <person name="Kohler A."/>
            <person name="Grigoriev I.V."/>
            <person name="Martin F.M."/>
            <person name="Hacquard S."/>
        </authorList>
    </citation>
    <scope>NUCLEOTIDE SEQUENCE</scope>
    <source>
        <strain evidence="6">FSSC 5 MPI-SDFR-AT-0091</strain>
    </source>
</reference>
<dbReference type="InterPro" id="IPR010061">
    <property type="entry name" value="MeMal-semiAld_DH"/>
</dbReference>
<feature type="domain" description="Aldehyde dehydrogenase" evidence="5">
    <location>
        <begin position="30"/>
        <end position="490"/>
    </location>
</feature>
<dbReference type="SUPFAM" id="SSF53720">
    <property type="entry name" value="ALDH-like"/>
    <property type="match status" value="1"/>
</dbReference>
<dbReference type="GO" id="GO:0005739">
    <property type="term" value="C:mitochondrion"/>
    <property type="evidence" value="ECO:0007669"/>
    <property type="project" value="TreeGrafter"/>
</dbReference>
<dbReference type="Proteomes" id="UP000736672">
    <property type="component" value="Unassembled WGS sequence"/>
</dbReference>
<dbReference type="InterPro" id="IPR016160">
    <property type="entry name" value="Ald_DH_CS_CYS"/>
</dbReference>
<protein>
    <recommendedName>
        <fullName evidence="2">methylmalonate-semialdehyde dehydrogenase (CoA acylating)</fullName>
        <ecNumber evidence="2">1.2.1.27</ecNumber>
    </recommendedName>
</protein>
<sequence length="495" mass="53604">MESRFEDPGQFDTTLVPSVTYNFVGNEFVLSKTKTWTKVHDPSSQTFITRVPDSTPVEVQHAVVDASNAQHAWAEVPLAKRRSLMLNLLMVIYQHSAKIRHTLCVEVGKTLADADAEFKRGVDALETACTTINDGVGIHFQHNAAEIHTMTQPLGVCVAICPFNFPFLIPLWSVPYAILAGNTVVLKPSEQTPSAPQILAECFLRAGFPPGVFNMVHGGAGVVNSLLSQQAVRAINFVGSEVAGERIYEHATATRKRIQAECSAKNHGVVLEDASKTKTLYAIAGSAFGAAGQRCMALSVIILVGETREWLDDLISLAESLAVGCGLDPVVDMGPLISPASKNRVKKVIANAEKEGAKIALDGRKRVVADYPDGNFLGPTILTNVKPYMSCYQEEIFGPVLCCIEIDTLEEAIELINANRYGNGCTIFTNSPASAQVFQRSVNVGQVGVNVPILAPSGPILRTGNKDSFLGDQNPHGRTPWQFYTTTKTITSLWH</sequence>
<keyword evidence="7" id="KW-1185">Reference proteome</keyword>
<dbReference type="GO" id="GO:0006210">
    <property type="term" value="P:thymine catabolic process"/>
    <property type="evidence" value="ECO:0007669"/>
    <property type="project" value="TreeGrafter"/>
</dbReference>
<dbReference type="AlphaFoldDB" id="A0A9P9GIX0"/>